<name>A0A5J6TD49_9CAUD</name>
<evidence type="ECO:0000313" key="3">
    <source>
        <dbReference type="Proteomes" id="UP000326279"/>
    </source>
</evidence>
<organism evidence="2 3">
    <name type="scientific">Mycobacterium phage MalagasyRose</name>
    <dbReference type="NCBI Taxonomy" id="2599870"/>
    <lineage>
        <taxon>Viruses</taxon>
        <taxon>Duplodnaviria</taxon>
        <taxon>Heunggongvirae</taxon>
        <taxon>Uroviricota</taxon>
        <taxon>Caudoviricetes</taxon>
        <taxon>Malagasyrosevirus</taxon>
        <taxon>Malagasyrosevirus malagasyrose</taxon>
    </lineage>
</organism>
<reference evidence="2 3" key="1">
    <citation type="submission" date="2019-07" db="EMBL/GenBank/DDBJ databases">
        <authorList>
            <person name="Garlena R.A."/>
            <person name="Russell D.A."/>
            <person name="Pope W.H."/>
            <person name="Jacobs-Sera D."/>
            <person name="Hatfull G.F."/>
        </authorList>
    </citation>
    <scope>NUCLEOTIDE SEQUENCE [LARGE SCALE GENOMIC DNA]</scope>
</reference>
<proteinExistence type="predicted"/>
<dbReference type="Proteomes" id="UP000326279">
    <property type="component" value="Segment"/>
</dbReference>
<sequence length="52" mass="5432">MPGPMSAPNGNGHLTLNGDERRKALQSGKLRTGKSAGDSWRLAEILGRKSGG</sequence>
<evidence type="ECO:0000256" key="1">
    <source>
        <dbReference type="SAM" id="MobiDB-lite"/>
    </source>
</evidence>
<keyword evidence="3" id="KW-1185">Reference proteome</keyword>
<evidence type="ECO:0000313" key="2">
    <source>
        <dbReference type="EMBL" id="QFG08853.1"/>
    </source>
</evidence>
<protein>
    <submittedName>
        <fullName evidence="2">Uncharacterized protein</fullName>
    </submittedName>
</protein>
<accession>A0A5J6TD49</accession>
<dbReference type="KEGG" id="vg:80019563"/>
<gene>
    <name evidence="2" type="primary">1</name>
    <name evidence="2" type="ORF">PBI_MALAGASYROSE_1</name>
</gene>
<dbReference type="GeneID" id="80019563"/>
<dbReference type="RefSeq" id="YP_010754875.1">
    <property type="nucleotide sequence ID" value="NC_073465.1"/>
</dbReference>
<dbReference type="EMBL" id="MN234170">
    <property type="protein sequence ID" value="QFG08853.1"/>
    <property type="molecule type" value="Genomic_DNA"/>
</dbReference>
<feature type="region of interest" description="Disordered" evidence="1">
    <location>
        <begin position="1"/>
        <end position="38"/>
    </location>
</feature>